<dbReference type="PANTHER" id="PTHR43155:SF1">
    <property type="entry name" value="3'3'-CGAMP-SPECIFIC PHOSPHODIESTERASE 1"/>
    <property type="match status" value="1"/>
</dbReference>
<protein>
    <submittedName>
        <fullName evidence="2">HD domain-containing protein</fullName>
    </submittedName>
</protein>
<dbReference type="CDD" id="cd00077">
    <property type="entry name" value="HDc"/>
    <property type="match status" value="2"/>
</dbReference>
<dbReference type="OrthoDB" id="9804747at2"/>
<evidence type="ECO:0000259" key="1">
    <source>
        <dbReference type="PROSITE" id="PS51832"/>
    </source>
</evidence>
<feature type="domain" description="HD-GYP" evidence="1">
    <location>
        <begin position="213"/>
        <end position="404"/>
    </location>
</feature>
<reference evidence="2 3" key="1">
    <citation type="submission" date="2016-10" db="EMBL/GenBank/DDBJ databases">
        <authorList>
            <person name="de Groot N.N."/>
        </authorList>
    </citation>
    <scope>NUCLEOTIDE SEQUENCE [LARGE SCALE GENOMIC DNA]</scope>
    <source>
        <strain evidence="2 3">DSM 20678</strain>
    </source>
</reference>
<keyword evidence="3" id="KW-1185">Reference proteome</keyword>
<dbReference type="SMART" id="SM00471">
    <property type="entry name" value="HDc"/>
    <property type="match status" value="2"/>
</dbReference>
<evidence type="ECO:0000313" key="2">
    <source>
        <dbReference type="EMBL" id="SFP85988.1"/>
    </source>
</evidence>
<gene>
    <name evidence="2" type="ORF">SAMN05444406_10539</name>
</gene>
<dbReference type="Pfam" id="PF01966">
    <property type="entry name" value="HD"/>
    <property type="match status" value="1"/>
</dbReference>
<dbReference type="InterPro" id="IPR037522">
    <property type="entry name" value="HD_GYP_dom"/>
</dbReference>
<dbReference type="InterPro" id="IPR006674">
    <property type="entry name" value="HD_domain"/>
</dbReference>
<dbReference type="Pfam" id="PF13487">
    <property type="entry name" value="HD_5"/>
    <property type="match status" value="1"/>
</dbReference>
<evidence type="ECO:0000313" key="3">
    <source>
        <dbReference type="Proteomes" id="UP000198577"/>
    </source>
</evidence>
<sequence length="404" mass="46401">MDGVSFLEFTANLLDFAEMLACAVDLMERGSHHHGQRVAYIAFRLFEQVRPGHDPTDLVIASYLHDIGIESFRVKEKAREFRLDKEILWPHCRDGADLVETVDLLKGIKPFILYHHTDYCEIHSSLPDVPLEAQIIHLADRIEVLIRPNRLVLEQVEDIVNTILNYKGSMFNPELVEAFLDLSTKESFWLDIVNEYQPVVEHICFPSMDIKMDASDIRQFSYLCARIVDRKSPFTAQHSQRIASIAVRLAEFCGMRGQDLFFMEIAGLLHDLGKLAVPDTILHKQGRLTDGEYRVIKQHSYYTYCLIDRLNVMDKVRDWAAFHHERLDGSGYPFHLTAGDLDLGARVMAVADMVGAITEDRPYRAGYGEKETMDIMWEQVKNNRIDGEVVDILSKHFGEIVYGR</sequence>
<proteinExistence type="predicted"/>
<organism evidence="2 3">
    <name type="scientific">Caldicoprobacter faecalis</name>
    <dbReference type="NCBI Taxonomy" id="937334"/>
    <lineage>
        <taxon>Bacteria</taxon>
        <taxon>Bacillati</taxon>
        <taxon>Bacillota</taxon>
        <taxon>Clostridia</taxon>
        <taxon>Caldicoprobacterales</taxon>
        <taxon>Caldicoprobacteraceae</taxon>
        <taxon>Caldicoprobacter</taxon>
    </lineage>
</organism>
<dbReference type="InterPro" id="IPR003607">
    <property type="entry name" value="HD/PDEase_dom"/>
</dbReference>
<dbReference type="PROSITE" id="PS51832">
    <property type="entry name" value="HD_GYP"/>
    <property type="match status" value="1"/>
</dbReference>
<dbReference type="SUPFAM" id="SSF109604">
    <property type="entry name" value="HD-domain/PDEase-like"/>
    <property type="match status" value="2"/>
</dbReference>
<dbReference type="AlphaFoldDB" id="A0A1I5TSM2"/>
<name>A0A1I5TSM2_9FIRM</name>
<dbReference type="Proteomes" id="UP000198577">
    <property type="component" value="Unassembled WGS sequence"/>
</dbReference>
<dbReference type="EMBL" id="FOXR01000005">
    <property type="protein sequence ID" value="SFP85988.1"/>
    <property type="molecule type" value="Genomic_DNA"/>
</dbReference>
<dbReference type="PANTHER" id="PTHR43155">
    <property type="entry name" value="CYCLIC DI-GMP PHOSPHODIESTERASE PA4108-RELATED"/>
    <property type="match status" value="1"/>
</dbReference>
<accession>A0A1I5TSM2</accession>
<dbReference type="STRING" id="937334.SAMN05444406_10539"/>
<dbReference type="Gene3D" id="1.10.3210.10">
    <property type="entry name" value="Hypothetical protein af1432"/>
    <property type="match status" value="2"/>
</dbReference>